<dbReference type="EMBL" id="BGPR01024922">
    <property type="protein sequence ID" value="GBN93390.1"/>
    <property type="molecule type" value="Genomic_DNA"/>
</dbReference>
<gene>
    <name evidence="2" type="ORF">AVEN_182922_1</name>
</gene>
<accession>A0A4Y2T0I1</accession>
<feature type="region of interest" description="Disordered" evidence="1">
    <location>
        <begin position="85"/>
        <end position="105"/>
    </location>
</feature>
<sequence length="105" mass="11536">MSSSKPLPDNYQTSGRSASTSLSRQAVLVWHFRSCGASSRFHVRMCSVPCGKSQEPAACKEESNFNHSINFSIPKGLKRPFNQRTTCARSTPNIPAEFPPSSSLM</sequence>
<name>A0A4Y2T0I1_ARAVE</name>
<organism evidence="2 3">
    <name type="scientific">Araneus ventricosus</name>
    <name type="common">Orbweaver spider</name>
    <name type="synonym">Epeira ventricosa</name>
    <dbReference type="NCBI Taxonomy" id="182803"/>
    <lineage>
        <taxon>Eukaryota</taxon>
        <taxon>Metazoa</taxon>
        <taxon>Ecdysozoa</taxon>
        <taxon>Arthropoda</taxon>
        <taxon>Chelicerata</taxon>
        <taxon>Arachnida</taxon>
        <taxon>Araneae</taxon>
        <taxon>Araneomorphae</taxon>
        <taxon>Entelegynae</taxon>
        <taxon>Araneoidea</taxon>
        <taxon>Araneidae</taxon>
        <taxon>Araneus</taxon>
    </lineage>
</organism>
<protein>
    <submittedName>
        <fullName evidence="2">Uncharacterized protein</fullName>
    </submittedName>
</protein>
<reference evidence="2 3" key="1">
    <citation type="journal article" date="2019" name="Sci. Rep.">
        <title>Orb-weaving spider Araneus ventricosus genome elucidates the spidroin gene catalogue.</title>
        <authorList>
            <person name="Kono N."/>
            <person name="Nakamura H."/>
            <person name="Ohtoshi R."/>
            <person name="Moran D.A.P."/>
            <person name="Shinohara A."/>
            <person name="Yoshida Y."/>
            <person name="Fujiwara M."/>
            <person name="Mori M."/>
            <person name="Tomita M."/>
            <person name="Arakawa K."/>
        </authorList>
    </citation>
    <scope>NUCLEOTIDE SEQUENCE [LARGE SCALE GENOMIC DNA]</scope>
</reference>
<proteinExistence type="predicted"/>
<evidence type="ECO:0000313" key="2">
    <source>
        <dbReference type="EMBL" id="GBN93390.1"/>
    </source>
</evidence>
<keyword evidence="3" id="KW-1185">Reference proteome</keyword>
<comment type="caution">
    <text evidence="2">The sequence shown here is derived from an EMBL/GenBank/DDBJ whole genome shotgun (WGS) entry which is preliminary data.</text>
</comment>
<evidence type="ECO:0000313" key="3">
    <source>
        <dbReference type="Proteomes" id="UP000499080"/>
    </source>
</evidence>
<evidence type="ECO:0000256" key="1">
    <source>
        <dbReference type="SAM" id="MobiDB-lite"/>
    </source>
</evidence>
<feature type="region of interest" description="Disordered" evidence="1">
    <location>
        <begin position="1"/>
        <end position="21"/>
    </location>
</feature>
<dbReference type="Proteomes" id="UP000499080">
    <property type="component" value="Unassembled WGS sequence"/>
</dbReference>
<dbReference type="AlphaFoldDB" id="A0A4Y2T0I1"/>